<dbReference type="STRING" id="546266.NEIMUCOT_03758"/>
<sequence length="77" mass="9233">MFRRPFYIKTFQPTFYLKELIMFAKFIRRKAKRCNRGKIRLVHVFDSIQEASLHADSLINSGVCVNIVRTEGNYERY</sequence>
<accession>D2ZT25</accession>
<dbReference type="AlphaFoldDB" id="D2ZT25"/>
<reference evidence="1 2" key="1">
    <citation type="submission" date="2009-10" db="EMBL/GenBank/DDBJ databases">
        <authorList>
            <person name="Weinstock G."/>
            <person name="Sodergren E."/>
            <person name="Clifton S."/>
            <person name="Fulton L."/>
            <person name="Fulton B."/>
            <person name="Courtney L."/>
            <person name="Fronick C."/>
            <person name="Harrison M."/>
            <person name="Strong C."/>
            <person name="Farmer C."/>
            <person name="Delahaunty K."/>
            <person name="Markovic C."/>
            <person name="Hall O."/>
            <person name="Minx P."/>
            <person name="Tomlinson C."/>
            <person name="Mitreva M."/>
            <person name="Nelson J."/>
            <person name="Hou S."/>
            <person name="Wollam A."/>
            <person name="Pepin K.H."/>
            <person name="Johnson M."/>
            <person name="Bhonagiri V."/>
            <person name="Nash W.E."/>
            <person name="Warren W."/>
            <person name="Chinwalla A."/>
            <person name="Mardis E.R."/>
            <person name="Wilson R.K."/>
        </authorList>
    </citation>
    <scope>NUCLEOTIDE SEQUENCE [LARGE SCALE GENOMIC DNA]</scope>
    <source>
        <strain evidence="2">ATCC 25996 / DSM 4631 / NCTC 10774 / M26</strain>
    </source>
</reference>
<evidence type="ECO:0000313" key="1">
    <source>
        <dbReference type="EMBL" id="EFC89958.1"/>
    </source>
</evidence>
<comment type="caution">
    <text evidence="1">The sequence shown here is derived from an EMBL/GenBank/DDBJ whole genome shotgun (WGS) entry which is preliminary data.</text>
</comment>
<dbReference type="Proteomes" id="UP000003344">
    <property type="component" value="Unassembled WGS sequence"/>
</dbReference>
<dbReference type="EMBL" id="ACDX02000001">
    <property type="protein sequence ID" value="EFC89958.1"/>
    <property type="molecule type" value="Genomic_DNA"/>
</dbReference>
<organism evidence="1 2">
    <name type="scientific">Neisseria mucosa (strain ATCC 25996 / DSM 4631 / NCTC 10774 / M26)</name>
    <dbReference type="NCBI Taxonomy" id="546266"/>
    <lineage>
        <taxon>Bacteria</taxon>
        <taxon>Pseudomonadati</taxon>
        <taxon>Pseudomonadota</taxon>
        <taxon>Betaproteobacteria</taxon>
        <taxon>Neisseriales</taxon>
        <taxon>Neisseriaceae</taxon>
        <taxon>Neisseria</taxon>
    </lineage>
</organism>
<protein>
    <submittedName>
        <fullName evidence="1">Uncharacterized protein</fullName>
    </submittedName>
</protein>
<gene>
    <name evidence="1" type="ORF">NEIMUCOT_03758</name>
</gene>
<evidence type="ECO:0000313" key="2">
    <source>
        <dbReference type="Proteomes" id="UP000003344"/>
    </source>
</evidence>
<proteinExistence type="predicted"/>
<name>D2ZT25_NEIM2</name>